<evidence type="ECO:0000256" key="4">
    <source>
        <dbReference type="ARBA" id="ARBA00023163"/>
    </source>
</evidence>
<evidence type="ECO:0000256" key="3">
    <source>
        <dbReference type="ARBA" id="ARBA00023125"/>
    </source>
</evidence>
<dbReference type="GO" id="GO:0006355">
    <property type="term" value="P:regulation of DNA-templated transcription"/>
    <property type="evidence" value="ECO:0007669"/>
    <property type="project" value="InterPro"/>
</dbReference>
<dbReference type="InterPro" id="IPR003650">
    <property type="entry name" value="Orange_dom"/>
</dbReference>
<dbReference type="OrthoDB" id="6085656at2759"/>
<feature type="compositionally biased region" description="Basic and acidic residues" evidence="6">
    <location>
        <begin position="14"/>
        <end position="29"/>
    </location>
</feature>
<evidence type="ECO:0000256" key="6">
    <source>
        <dbReference type="SAM" id="MobiDB-lite"/>
    </source>
</evidence>
<keyword evidence="2" id="KW-0805">Transcription regulation</keyword>
<keyword evidence="5" id="KW-0539">Nucleus</keyword>
<evidence type="ECO:0000313" key="9">
    <source>
        <dbReference type="EnsemblMetazoa" id="XP_020906314.1"/>
    </source>
</evidence>
<evidence type="ECO:0000256" key="1">
    <source>
        <dbReference type="ARBA" id="ARBA00004123"/>
    </source>
</evidence>
<dbReference type="FunFam" id="4.10.280.10:FF:000009">
    <property type="entry name" value="Transcription factor HES-1"/>
    <property type="match status" value="1"/>
</dbReference>
<dbReference type="PROSITE" id="PS51054">
    <property type="entry name" value="ORANGE"/>
    <property type="match status" value="1"/>
</dbReference>
<dbReference type="Gene3D" id="4.10.280.10">
    <property type="entry name" value="Helix-loop-helix DNA-binding domain"/>
    <property type="match status" value="1"/>
</dbReference>
<dbReference type="SMART" id="SM00353">
    <property type="entry name" value="HLH"/>
    <property type="match status" value="1"/>
</dbReference>
<evidence type="ECO:0000259" key="7">
    <source>
        <dbReference type="PROSITE" id="PS50888"/>
    </source>
</evidence>
<dbReference type="SMART" id="SM00511">
    <property type="entry name" value="ORANGE"/>
    <property type="match status" value="1"/>
</dbReference>
<comment type="subcellular location">
    <subcellularLocation>
        <location evidence="1">Nucleus</location>
    </subcellularLocation>
</comment>
<feature type="region of interest" description="Disordered" evidence="6">
    <location>
        <begin position="1"/>
        <end position="29"/>
    </location>
</feature>
<dbReference type="CDD" id="cd11410">
    <property type="entry name" value="bHLH_O_HES"/>
    <property type="match status" value="1"/>
</dbReference>
<accession>A0A913XLQ1</accession>
<evidence type="ECO:0000256" key="5">
    <source>
        <dbReference type="ARBA" id="ARBA00023242"/>
    </source>
</evidence>
<feature type="domain" description="Orange" evidence="8">
    <location>
        <begin position="94"/>
        <end position="127"/>
    </location>
</feature>
<keyword evidence="10" id="KW-1185">Reference proteome</keyword>
<dbReference type="KEGG" id="epa:110244447"/>
<dbReference type="Pfam" id="PF00010">
    <property type="entry name" value="HLH"/>
    <property type="match status" value="1"/>
</dbReference>
<sequence>MNTELLKNMSPTKESLKMDSKKAKKPQMEKLRRARINESLNELKSLVLDAMKKDVSRYSKMEKADILEMTVKYLRESRDKHSKTASDSLTMANYRAGFNECAAEVARYLMSLDNVSDELRAHLLSHLSSYYSSQAQPMKWTGPRANGVAYSPQMLRLPTKLNQTVSTFPIPTAKPTTEMSFSSTLPSPPSSPQQDGGLMRLTGPSKVFLSNGMPALLVPNEGVQLLPLSWQNPHSVFSDSFNWRPCIW</sequence>
<dbReference type="Proteomes" id="UP000887567">
    <property type="component" value="Unplaced"/>
</dbReference>
<dbReference type="InterPro" id="IPR050370">
    <property type="entry name" value="HES_HEY"/>
</dbReference>
<proteinExistence type="predicted"/>
<dbReference type="InterPro" id="IPR036638">
    <property type="entry name" value="HLH_DNA-bd_sf"/>
</dbReference>
<dbReference type="OMA" id="MANYRAG"/>
<protein>
    <submittedName>
        <fullName evidence="9">Uncharacterized protein</fullName>
    </submittedName>
</protein>
<name>A0A913XLQ1_EXADI</name>
<feature type="domain" description="BHLH" evidence="7">
    <location>
        <begin position="20"/>
        <end position="77"/>
    </location>
</feature>
<dbReference type="GeneID" id="110244447"/>
<dbReference type="Pfam" id="PF07527">
    <property type="entry name" value="Hairy_orange"/>
    <property type="match status" value="1"/>
</dbReference>
<dbReference type="InterPro" id="IPR011598">
    <property type="entry name" value="bHLH_dom"/>
</dbReference>
<dbReference type="GO" id="GO:0005634">
    <property type="term" value="C:nucleus"/>
    <property type="evidence" value="ECO:0007669"/>
    <property type="project" value="UniProtKB-SubCell"/>
</dbReference>
<evidence type="ECO:0000256" key="2">
    <source>
        <dbReference type="ARBA" id="ARBA00023015"/>
    </source>
</evidence>
<evidence type="ECO:0000259" key="8">
    <source>
        <dbReference type="PROSITE" id="PS51054"/>
    </source>
</evidence>
<keyword evidence="3" id="KW-0238">DNA-binding</keyword>
<reference evidence="9" key="1">
    <citation type="submission" date="2022-11" db="UniProtKB">
        <authorList>
            <consortium name="EnsemblMetazoa"/>
        </authorList>
    </citation>
    <scope>IDENTIFICATION</scope>
</reference>
<dbReference type="GO" id="GO:0046983">
    <property type="term" value="F:protein dimerization activity"/>
    <property type="evidence" value="ECO:0007669"/>
    <property type="project" value="InterPro"/>
</dbReference>
<dbReference type="SUPFAM" id="SSF47459">
    <property type="entry name" value="HLH, helix-loop-helix DNA-binding domain"/>
    <property type="match status" value="1"/>
</dbReference>
<feature type="region of interest" description="Disordered" evidence="6">
    <location>
        <begin position="173"/>
        <end position="199"/>
    </location>
</feature>
<dbReference type="PANTHER" id="PTHR10985">
    <property type="entry name" value="BASIC HELIX-LOOP-HELIX TRANSCRIPTION FACTOR, HES-RELATED"/>
    <property type="match status" value="1"/>
</dbReference>
<feature type="compositionally biased region" description="Polar residues" evidence="6">
    <location>
        <begin position="1"/>
        <end position="13"/>
    </location>
</feature>
<dbReference type="PROSITE" id="PS50888">
    <property type="entry name" value="BHLH"/>
    <property type="match status" value="1"/>
</dbReference>
<dbReference type="EnsemblMetazoa" id="XM_021050655.2">
    <property type="protein sequence ID" value="XP_020906314.1"/>
    <property type="gene ID" value="LOC110244447"/>
</dbReference>
<organism evidence="9 10">
    <name type="scientific">Exaiptasia diaphana</name>
    <name type="common">Tropical sea anemone</name>
    <name type="synonym">Aiptasia pulchella</name>
    <dbReference type="NCBI Taxonomy" id="2652724"/>
    <lineage>
        <taxon>Eukaryota</taxon>
        <taxon>Metazoa</taxon>
        <taxon>Cnidaria</taxon>
        <taxon>Anthozoa</taxon>
        <taxon>Hexacorallia</taxon>
        <taxon>Actiniaria</taxon>
        <taxon>Aiptasiidae</taxon>
        <taxon>Exaiptasia</taxon>
    </lineage>
</organism>
<dbReference type="Gene3D" id="6.10.250.980">
    <property type="match status" value="1"/>
</dbReference>
<dbReference type="RefSeq" id="XP_020906314.1">
    <property type="nucleotide sequence ID" value="XM_021050655.2"/>
</dbReference>
<dbReference type="AlphaFoldDB" id="A0A913XLQ1"/>
<dbReference type="SUPFAM" id="SSF158457">
    <property type="entry name" value="Orange domain-like"/>
    <property type="match status" value="1"/>
</dbReference>
<evidence type="ECO:0000313" key="10">
    <source>
        <dbReference type="Proteomes" id="UP000887567"/>
    </source>
</evidence>
<keyword evidence="4" id="KW-0804">Transcription</keyword>
<dbReference type="GO" id="GO:0003677">
    <property type="term" value="F:DNA binding"/>
    <property type="evidence" value="ECO:0007669"/>
    <property type="project" value="UniProtKB-KW"/>
</dbReference>